<reference evidence="2" key="1">
    <citation type="submission" date="2022-11" db="UniProtKB">
        <authorList>
            <consortium name="WormBaseParasite"/>
        </authorList>
    </citation>
    <scope>IDENTIFICATION</scope>
</reference>
<keyword evidence="1" id="KW-1185">Reference proteome</keyword>
<evidence type="ECO:0000313" key="2">
    <source>
        <dbReference type="WBParaSite" id="jg14155"/>
    </source>
</evidence>
<proteinExistence type="predicted"/>
<name>A0A915CZA2_9BILA</name>
<protein>
    <submittedName>
        <fullName evidence="2">Uncharacterized protein</fullName>
    </submittedName>
</protein>
<sequence length="156" mass="17951">MKLTTPRMELLGATIGAKALQFSQKQLNLPIVGLNLWLDTQCVIHQLRGAEKPTTLANTSTASFDPTRGCSWEQLKQHTMWWHGPDWLQNTESEMPSELTYITGEVNMAEKLHWPFASMTLSVQSRTARLPVVDLLRYSTWYKLVRVKPFMNQNKF</sequence>
<dbReference type="AlphaFoldDB" id="A0A915CZA2"/>
<organism evidence="1 2">
    <name type="scientific">Ditylenchus dipsaci</name>
    <dbReference type="NCBI Taxonomy" id="166011"/>
    <lineage>
        <taxon>Eukaryota</taxon>
        <taxon>Metazoa</taxon>
        <taxon>Ecdysozoa</taxon>
        <taxon>Nematoda</taxon>
        <taxon>Chromadorea</taxon>
        <taxon>Rhabditida</taxon>
        <taxon>Tylenchina</taxon>
        <taxon>Tylenchomorpha</taxon>
        <taxon>Sphaerularioidea</taxon>
        <taxon>Anguinidae</taxon>
        <taxon>Anguininae</taxon>
        <taxon>Ditylenchus</taxon>
    </lineage>
</organism>
<evidence type="ECO:0000313" key="1">
    <source>
        <dbReference type="Proteomes" id="UP000887574"/>
    </source>
</evidence>
<dbReference type="Proteomes" id="UP000887574">
    <property type="component" value="Unplaced"/>
</dbReference>
<dbReference type="WBParaSite" id="jg14155">
    <property type="protein sequence ID" value="jg14155"/>
    <property type="gene ID" value="jg14155"/>
</dbReference>
<accession>A0A915CZA2</accession>